<keyword evidence="2" id="KW-1185">Reference proteome</keyword>
<dbReference type="EMBL" id="JBBPBM010000016">
    <property type="protein sequence ID" value="KAK8557778.1"/>
    <property type="molecule type" value="Genomic_DNA"/>
</dbReference>
<evidence type="ECO:0000313" key="2">
    <source>
        <dbReference type="Proteomes" id="UP001472677"/>
    </source>
</evidence>
<reference evidence="1 2" key="1">
    <citation type="journal article" date="2024" name="G3 (Bethesda)">
        <title>Genome assembly of Hibiscus sabdariffa L. provides insights into metabolisms of medicinal natural products.</title>
        <authorList>
            <person name="Kim T."/>
        </authorList>
    </citation>
    <scope>NUCLEOTIDE SEQUENCE [LARGE SCALE GENOMIC DNA]</scope>
    <source>
        <strain evidence="1">TK-2024</strain>
        <tissue evidence="1">Old leaves</tissue>
    </source>
</reference>
<name>A0ABR2ECD6_9ROSI</name>
<organism evidence="1 2">
    <name type="scientific">Hibiscus sabdariffa</name>
    <name type="common">roselle</name>
    <dbReference type="NCBI Taxonomy" id="183260"/>
    <lineage>
        <taxon>Eukaryota</taxon>
        <taxon>Viridiplantae</taxon>
        <taxon>Streptophyta</taxon>
        <taxon>Embryophyta</taxon>
        <taxon>Tracheophyta</taxon>
        <taxon>Spermatophyta</taxon>
        <taxon>Magnoliopsida</taxon>
        <taxon>eudicotyledons</taxon>
        <taxon>Gunneridae</taxon>
        <taxon>Pentapetalae</taxon>
        <taxon>rosids</taxon>
        <taxon>malvids</taxon>
        <taxon>Malvales</taxon>
        <taxon>Malvaceae</taxon>
        <taxon>Malvoideae</taxon>
        <taxon>Hibiscus</taxon>
    </lineage>
</organism>
<gene>
    <name evidence="1" type="ORF">V6N12_010002</name>
</gene>
<comment type="caution">
    <text evidence="1">The sequence shown here is derived from an EMBL/GenBank/DDBJ whole genome shotgun (WGS) entry which is preliminary data.</text>
</comment>
<dbReference type="Proteomes" id="UP001472677">
    <property type="component" value="Unassembled WGS sequence"/>
</dbReference>
<evidence type="ECO:0000313" key="1">
    <source>
        <dbReference type="EMBL" id="KAK8557778.1"/>
    </source>
</evidence>
<accession>A0ABR2ECD6</accession>
<proteinExistence type="predicted"/>
<sequence>MDLSDFSATLIVIEAYSSFTFIDASSSSISPFHAIVAFTKKPWILDYILINREVNSIANFPVNSRSHSDESIPILHDARASYKKYSREICLVHHI</sequence>
<protein>
    <submittedName>
        <fullName evidence="1">Uncharacterized protein</fullName>
    </submittedName>
</protein>